<feature type="transmembrane region" description="Helical" evidence="6">
    <location>
        <begin position="12"/>
        <end position="28"/>
    </location>
</feature>
<proteinExistence type="inferred from homology"/>
<accession>V4AG28</accession>
<feature type="transmembrane region" description="Helical" evidence="6">
    <location>
        <begin position="114"/>
        <end position="132"/>
    </location>
</feature>
<dbReference type="SUPFAM" id="SSF103481">
    <property type="entry name" value="Multidrug resistance efflux transporter EmrE"/>
    <property type="match status" value="1"/>
</dbReference>
<sequence>MIGNAEQLENAVWLLCVAALWGGTNPFIRQGSKGIENIKKDNAIKQFLYELVFLFTNLKYLIPFVLNQCGSILFYITLSSADLSLAVPITNSLTFIFTSISGKLLGEHIGSKETYIGMVMVIIGVSLCVISKL</sequence>
<dbReference type="GO" id="GO:0016020">
    <property type="term" value="C:membrane"/>
    <property type="evidence" value="ECO:0007669"/>
    <property type="project" value="UniProtKB-SubCell"/>
</dbReference>
<evidence type="ECO:0000313" key="7">
    <source>
        <dbReference type="EMBL" id="ESO92351.1"/>
    </source>
</evidence>
<evidence type="ECO:0008006" key="9">
    <source>
        <dbReference type="Google" id="ProtNLM"/>
    </source>
</evidence>
<keyword evidence="8" id="KW-1185">Reference proteome</keyword>
<dbReference type="PANTHER" id="PTHR28668:SF1">
    <property type="entry name" value="TRANSMEMBRANE PROTEIN 234"/>
    <property type="match status" value="1"/>
</dbReference>
<dbReference type="Gene3D" id="1.10.3730.20">
    <property type="match status" value="1"/>
</dbReference>
<dbReference type="PANTHER" id="PTHR28668">
    <property type="entry name" value="TRANSMEMBRANE PROTEIN 234"/>
    <property type="match status" value="1"/>
</dbReference>
<evidence type="ECO:0000256" key="2">
    <source>
        <dbReference type="ARBA" id="ARBA00005977"/>
    </source>
</evidence>
<comment type="similarity">
    <text evidence="2">Belongs to the TMEM234 family.</text>
</comment>
<comment type="subcellular location">
    <subcellularLocation>
        <location evidence="1">Membrane</location>
        <topology evidence="1">Multi-pass membrane protein</topology>
    </subcellularLocation>
</comment>
<evidence type="ECO:0000256" key="1">
    <source>
        <dbReference type="ARBA" id="ARBA00004141"/>
    </source>
</evidence>
<evidence type="ECO:0000313" key="8">
    <source>
        <dbReference type="Proteomes" id="UP000030746"/>
    </source>
</evidence>
<dbReference type="Proteomes" id="UP000030746">
    <property type="component" value="Unassembled WGS sequence"/>
</dbReference>
<evidence type="ECO:0000256" key="3">
    <source>
        <dbReference type="ARBA" id="ARBA00022692"/>
    </source>
</evidence>
<gene>
    <name evidence="7" type="ORF">LOTGIDRAFT_233123</name>
</gene>
<dbReference type="InterPro" id="IPR037185">
    <property type="entry name" value="EmrE-like"/>
</dbReference>
<dbReference type="Pfam" id="PF10639">
    <property type="entry name" value="TMEM234"/>
    <property type="match status" value="1"/>
</dbReference>
<dbReference type="InterPro" id="IPR018908">
    <property type="entry name" value="TMEM234"/>
</dbReference>
<organism evidence="7 8">
    <name type="scientific">Lottia gigantea</name>
    <name type="common">Giant owl limpet</name>
    <dbReference type="NCBI Taxonomy" id="225164"/>
    <lineage>
        <taxon>Eukaryota</taxon>
        <taxon>Metazoa</taxon>
        <taxon>Spiralia</taxon>
        <taxon>Lophotrochozoa</taxon>
        <taxon>Mollusca</taxon>
        <taxon>Gastropoda</taxon>
        <taxon>Patellogastropoda</taxon>
        <taxon>Lottioidea</taxon>
        <taxon>Lottiidae</taxon>
        <taxon>Lottia</taxon>
    </lineage>
</organism>
<dbReference type="CTD" id="20249161"/>
<reference evidence="7 8" key="1">
    <citation type="journal article" date="2013" name="Nature">
        <title>Insights into bilaterian evolution from three spiralian genomes.</title>
        <authorList>
            <person name="Simakov O."/>
            <person name="Marletaz F."/>
            <person name="Cho S.J."/>
            <person name="Edsinger-Gonzales E."/>
            <person name="Havlak P."/>
            <person name="Hellsten U."/>
            <person name="Kuo D.H."/>
            <person name="Larsson T."/>
            <person name="Lv J."/>
            <person name="Arendt D."/>
            <person name="Savage R."/>
            <person name="Osoegawa K."/>
            <person name="de Jong P."/>
            <person name="Grimwood J."/>
            <person name="Chapman J.A."/>
            <person name="Shapiro H."/>
            <person name="Aerts A."/>
            <person name="Otillar R.P."/>
            <person name="Terry A.Y."/>
            <person name="Boore J.L."/>
            <person name="Grigoriev I.V."/>
            <person name="Lindberg D.R."/>
            <person name="Seaver E.C."/>
            <person name="Weisblat D.A."/>
            <person name="Putnam N.H."/>
            <person name="Rokhsar D.S."/>
        </authorList>
    </citation>
    <scope>NUCLEOTIDE SEQUENCE [LARGE SCALE GENOMIC DNA]</scope>
</reference>
<protein>
    <recommendedName>
        <fullName evidence="9">Transmembrane protein 234</fullName>
    </recommendedName>
</protein>
<name>V4AG28_LOTGI</name>
<dbReference type="HOGENOM" id="CLU_108086_2_0_1"/>
<keyword evidence="3 6" id="KW-0812">Transmembrane</keyword>
<evidence type="ECO:0000256" key="4">
    <source>
        <dbReference type="ARBA" id="ARBA00022989"/>
    </source>
</evidence>
<dbReference type="RefSeq" id="XP_009056914.1">
    <property type="nucleotide sequence ID" value="XM_009058666.1"/>
</dbReference>
<keyword evidence="4 6" id="KW-1133">Transmembrane helix</keyword>
<dbReference type="KEGG" id="lgi:LOTGIDRAFT_233123"/>
<dbReference type="EMBL" id="KB202094">
    <property type="protein sequence ID" value="ESO92351.1"/>
    <property type="molecule type" value="Genomic_DNA"/>
</dbReference>
<dbReference type="AlphaFoldDB" id="V4AG28"/>
<dbReference type="OrthoDB" id="43458at2759"/>
<keyword evidence="5 6" id="KW-0472">Membrane</keyword>
<dbReference type="GeneID" id="20249161"/>
<dbReference type="OMA" id="LGEWYAE"/>
<feature type="transmembrane region" description="Helical" evidence="6">
    <location>
        <begin position="48"/>
        <end position="66"/>
    </location>
</feature>
<evidence type="ECO:0000256" key="6">
    <source>
        <dbReference type="SAM" id="Phobius"/>
    </source>
</evidence>
<evidence type="ECO:0000256" key="5">
    <source>
        <dbReference type="ARBA" id="ARBA00023136"/>
    </source>
</evidence>